<name>A0A927WL09_SELRU</name>
<evidence type="ECO:0000313" key="1">
    <source>
        <dbReference type="EMBL" id="MBE6085909.1"/>
    </source>
</evidence>
<protein>
    <submittedName>
        <fullName evidence="1">Uncharacterized protein</fullName>
    </submittedName>
</protein>
<comment type="caution">
    <text evidence="1">The sequence shown here is derived from an EMBL/GenBank/DDBJ whole genome shotgun (WGS) entry which is preliminary data.</text>
</comment>
<dbReference type="EMBL" id="SVCA01000010">
    <property type="protein sequence ID" value="MBE6085909.1"/>
    <property type="molecule type" value="Genomic_DNA"/>
</dbReference>
<organism evidence="1 2">
    <name type="scientific">Selenomonas ruminantium</name>
    <dbReference type="NCBI Taxonomy" id="971"/>
    <lineage>
        <taxon>Bacteria</taxon>
        <taxon>Bacillati</taxon>
        <taxon>Bacillota</taxon>
        <taxon>Negativicutes</taxon>
        <taxon>Selenomonadales</taxon>
        <taxon>Selenomonadaceae</taxon>
        <taxon>Selenomonas</taxon>
    </lineage>
</organism>
<accession>A0A927WL09</accession>
<sequence length="183" mass="20408">MWGILAGTVVDIINGAIDSEDKKQIALQQSKDQRNTEIAKAVIEGAVAAYGIYSQNQQAKQNQTMQISNEAIYENEINVTPPTQMLSSNEPIYNIDYGTIWLNKASNEMGGNIVEVNSGEVVKLKYRIQSMGNKVHKVFESVNDGEWQQVGLIDWKKMTMADLGRNDTGGPFFGEIARYAMRK</sequence>
<dbReference type="Proteomes" id="UP000772151">
    <property type="component" value="Unassembled WGS sequence"/>
</dbReference>
<reference evidence="1" key="1">
    <citation type="submission" date="2019-04" db="EMBL/GenBank/DDBJ databases">
        <title>Evolution of Biomass-Degrading Anaerobic Consortia Revealed by Metagenomics.</title>
        <authorList>
            <person name="Peng X."/>
        </authorList>
    </citation>
    <scope>NUCLEOTIDE SEQUENCE</scope>
    <source>
        <strain evidence="1">SIG242</strain>
    </source>
</reference>
<dbReference type="AlphaFoldDB" id="A0A927WL09"/>
<dbReference type="RefSeq" id="WP_303670042.1">
    <property type="nucleotide sequence ID" value="NZ_SVCA01000010.1"/>
</dbReference>
<evidence type="ECO:0000313" key="2">
    <source>
        <dbReference type="Proteomes" id="UP000772151"/>
    </source>
</evidence>
<gene>
    <name evidence="1" type="ORF">E7203_10735</name>
</gene>
<proteinExistence type="predicted"/>